<dbReference type="PANTHER" id="PTHR32002">
    <property type="entry name" value="PROTEIN NLP8"/>
    <property type="match status" value="1"/>
</dbReference>
<comment type="caution">
    <text evidence="1">The sequence shown here is derived from an EMBL/GenBank/DDBJ whole genome shotgun (WGS) entry which is preliminary data.</text>
</comment>
<dbReference type="GO" id="GO:0003700">
    <property type="term" value="F:DNA-binding transcription factor activity"/>
    <property type="evidence" value="ECO:0007669"/>
    <property type="project" value="InterPro"/>
</dbReference>
<dbReference type="InterPro" id="IPR045012">
    <property type="entry name" value="NLP"/>
</dbReference>
<evidence type="ECO:0000313" key="2">
    <source>
        <dbReference type="Proteomes" id="UP001187471"/>
    </source>
</evidence>
<protein>
    <recommendedName>
        <fullName evidence="3">GAF domain-containing protein</fullName>
    </recommendedName>
</protein>
<gene>
    <name evidence="1" type="ORF">RJ640_003218</name>
</gene>
<keyword evidence="2" id="KW-1185">Reference proteome</keyword>
<dbReference type="AlphaFoldDB" id="A0AA88UBE8"/>
<reference evidence="1" key="1">
    <citation type="submission" date="2022-12" db="EMBL/GenBank/DDBJ databases">
        <title>Draft genome assemblies for two species of Escallonia (Escalloniales).</title>
        <authorList>
            <person name="Chanderbali A."/>
            <person name="Dervinis C."/>
            <person name="Anghel I."/>
            <person name="Soltis D."/>
            <person name="Soltis P."/>
            <person name="Zapata F."/>
        </authorList>
    </citation>
    <scope>NUCLEOTIDE SEQUENCE</scope>
    <source>
        <strain evidence="1">UCBG92.1500</strain>
        <tissue evidence="1">Leaf</tissue>
    </source>
</reference>
<sequence length="184" mass="19635">MGDRGFGIRREIIALEGTRHQICRQRGLVARYVIVEELAVFGAPVHTCSRNQKELDERLPESSPDVRLYSCNEFPQRDVAVASGVKTVLALPVFEPSSGERCVGVVELLKNIYVDSDAFPSPVAGDGGNKTVDEVWKEIVAGGGGGGDEGQSAHDEVGFSFTKSVSRGVATAPPPLELIIGDLA</sequence>
<organism evidence="1 2">
    <name type="scientific">Escallonia rubra</name>
    <dbReference type="NCBI Taxonomy" id="112253"/>
    <lineage>
        <taxon>Eukaryota</taxon>
        <taxon>Viridiplantae</taxon>
        <taxon>Streptophyta</taxon>
        <taxon>Embryophyta</taxon>
        <taxon>Tracheophyta</taxon>
        <taxon>Spermatophyta</taxon>
        <taxon>Magnoliopsida</taxon>
        <taxon>eudicotyledons</taxon>
        <taxon>Gunneridae</taxon>
        <taxon>Pentapetalae</taxon>
        <taxon>asterids</taxon>
        <taxon>campanulids</taxon>
        <taxon>Escalloniales</taxon>
        <taxon>Escalloniaceae</taxon>
        <taxon>Escallonia</taxon>
    </lineage>
</organism>
<dbReference type="EMBL" id="JAVXUO010001870">
    <property type="protein sequence ID" value="KAK2978464.1"/>
    <property type="molecule type" value="Genomic_DNA"/>
</dbReference>
<dbReference type="PANTHER" id="PTHR32002:SF35">
    <property type="entry name" value="PROTEIN NLP6"/>
    <property type="match status" value="1"/>
</dbReference>
<proteinExistence type="predicted"/>
<dbReference type="Proteomes" id="UP001187471">
    <property type="component" value="Unassembled WGS sequence"/>
</dbReference>
<name>A0AA88UBE8_9ASTE</name>
<accession>A0AA88UBE8</accession>
<evidence type="ECO:0000313" key="1">
    <source>
        <dbReference type="EMBL" id="KAK2978464.1"/>
    </source>
</evidence>
<evidence type="ECO:0008006" key="3">
    <source>
        <dbReference type="Google" id="ProtNLM"/>
    </source>
</evidence>